<accession>A0A9P6MLS5</accession>
<feature type="compositionally biased region" description="Acidic residues" evidence="1">
    <location>
        <begin position="445"/>
        <end position="455"/>
    </location>
</feature>
<keyword evidence="3" id="KW-1185">Reference proteome</keyword>
<feature type="region of interest" description="Disordered" evidence="1">
    <location>
        <begin position="438"/>
        <end position="492"/>
    </location>
</feature>
<sequence>MSGLQILVPKHRRTFIPIVKLRDQASLSPEEWSWIQSTTTMGSDEFAKNCTVSKDDPMHHLKIEFARSTAQLSQLTQLKWNPSDMYALDTLQVVMQDRKDLFSQPLSRRMSQDSQIQVSLVPDEQPKPGSTTTMTPPQQSMAAMDLNPIWKNNVIDQDSSKTFRVIMFVKPTRHATQTQENYNKQVFELCPFPIFDALHHSIYNTGTYHQLRRSMLKLTNSIVDLELEMEQGIEQELIQLQRDKELAGTQDSDFGKDGDKIDDDPSCLIDSLDIKGESPLARSNHAHQHPRHRSSFIGDDAIHGSGFDKCLSLSSLKEPFNKSMPPNASVVSFASSFSPRIDSTSVGPLSLSAAGSRLSVIGVDVGGELSLPFGKKGRRGSHISQDPLQMDENGDHEESAIPSMELMQDLNYATNGAIMNINLKNASSFSIDSISSFVSSSSSSSEDDDDDDDDTTRDSYRSHKEYSLRRSSLGNRCPNCPNTLPPLPSLPRHRRSYSLIQAVDLRMADINGFNGIHPAFSANVAGLKNSIGRSRTASCSSYIHSHHQYQKPIYRNRYLSGNNHSHYISHIQQHQHNQDQQQQQDQQQPNNIYSTNDNNDSDGQYPAELARLERQQQELQEQWRMVSWTRQLNEWDHARMVESQSELLGISMGVGMSMGIDLDMNMGMDMVTSNAISNAAILQQNIGIPSPPNSSSFSSLQSAQTAE</sequence>
<dbReference type="EMBL" id="JAAAID010002371">
    <property type="protein sequence ID" value="KAG0007398.1"/>
    <property type="molecule type" value="Genomic_DNA"/>
</dbReference>
<dbReference type="AlphaFoldDB" id="A0A9P6MLS5"/>
<feature type="non-terminal residue" evidence="2">
    <location>
        <position position="707"/>
    </location>
</feature>
<evidence type="ECO:0000313" key="3">
    <source>
        <dbReference type="Proteomes" id="UP000703661"/>
    </source>
</evidence>
<feature type="compositionally biased region" description="Polar residues" evidence="1">
    <location>
        <begin position="589"/>
        <end position="602"/>
    </location>
</feature>
<evidence type="ECO:0000256" key="1">
    <source>
        <dbReference type="SAM" id="MobiDB-lite"/>
    </source>
</evidence>
<feature type="region of interest" description="Disordered" evidence="1">
    <location>
        <begin position="375"/>
        <end position="397"/>
    </location>
</feature>
<name>A0A9P6MLS5_9FUNG</name>
<evidence type="ECO:0000313" key="2">
    <source>
        <dbReference type="EMBL" id="KAG0007398.1"/>
    </source>
</evidence>
<feature type="compositionally biased region" description="Basic and acidic residues" evidence="1">
    <location>
        <begin position="456"/>
        <end position="468"/>
    </location>
</feature>
<protein>
    <submittedName>
        <fullName evidence="2">Uncharacterized protein</fullName>
    </submittedName>
</protein>
<organism evidence="2 3">
    <name type="scientific">Entomortierella chlamydospora</name>
    <dbReference type="NCBI Taxonomy" id="101097"/>
    <lineage>
        <taxon>Eukaryota</taxon>
        <taxon>Fungi</taxon>
        <taxon>Fungi incertae sedis</taxon>
        <taxon>Mucoromycota</taxon>
        <taxon>Mortierellomycotina</taxon>
        <taxon>Mortierellomycetes</taxon>
        <taxon>Mortierellales</taxon>
        <taxon>Mortierellaceae</taxon>
        <taxon>Entomortierella</taxon>
    </lineage>
</organism>
<reference evidence="2" key="1">
    <citation type="journal article" date="2020" name="Fungal Divers.">
        <title>Resolving the Mortierellaceae phylogeny through synthesis of multi-gene phylogenetics and phylogenomics.</title>
        <authorList>
            <person name="Vandepol N."/>
            <person name="Liber J."/>
            <person name="Desiro A."/>
            <person name="Na H."/>
            <person name="Kennedy M."/>
            <person name="Barry K."/>
            <person name="Grigoriev I.V."/>
            <person name="Miller A.N."/>
            <person name="O'Donnell K."/>
            <person name="Stajich J.E."/>
            <person name="Bonito G."/>
        </authorList>
    </citation>
    <scope>NUCLEOTIDE SEQUENCE</scope>
    <source>
        <strain evidence="2">NRRL 2769</strain>
    </source>
</reference>
<feature type="compositionally biased region" description="Low complexity" evidence="1">
    <location>
        <begin position="572"/>
        <end position="588"/>
    </location>
</feature>
<proteinExistence type="predicted"/>
<feature type="region of interest" description="Disordered" evidence="1">
    <location>
        <begin position="571"/>
        <end position="604"/>
    </location>
</feature>
<dbReference type="Proteomes" id="UP000703661">
    <property type="component" value="Unassembled WGS sequence"/>
</dbReference>
<comment type="caution">
    <text evidence="2">The sequence shown here is derived from an EMBL/GenBank/DDBJ whole genome shotgun (WGS) entry which is preliminary data.</text>
</comment>
<gene>
    <name evidence="2" type="ORF">BGZ80_004706</name>
</gene>